<evidence type="ECO:0000256" key="1">
    <source>
        <dbReference type="ARBA" id="ARBA00004651"/>
    </source>
</evidence>
<feature type="domain" description="Major facilitator superfamily (MFS) profile" evidence="7">
    <location>
        <begin position="12"/>
        <end position="391"/>
    </location>
</feature>
<dbReference type="Gene3D" id="1.20.1250.20">
    <property type="entry name" value="MFS general substrate transporter like domains"/>
    <property type="match status" value="1"/>
</dbReference>
<dbReference type="InterPro" id="IPR011701">
    <property type="entry name" value="MFS"/>
</dbReference>
<evidence type="ECO:0000256" key="3">
    <source>
        <dbReference type="ARBA" id="ARBA00022692"/>
    </source>
</evidence>
<dbReference type="InterPro" id="IPR036259">
    <property type="entry name" value="MFS_trans_sf"/>
</dbReference>
<keyword evidence="3 6" id="KW-0812">Transmembrane</keyword>
<dbReference type="SUPFAM" id="SSF103473">
    <property type="entry name" value="MFS general substrate transporter"/>
    <property type="match status" value="1"/>
</dbReference>
<proteinExistence type="predicted"/>
<feature type="transmembrane region" description="Helical" evidence="6">
    <location>
        <begin position="211"/>
        <end position="235"/>
    </location>
</feature>
<evidence type="ECO:0000256" key="2">
    <source>
        <dbReference type="ARBA" id="ARBA00022475"/>
    </source>
</evidence>
<keyword evidence="4 6" id="KW-1133">Transmembrane helix</keyword>
<dbReference type="Pfam" id="PF07690">
    <property type="entry name" value="MFS_1"/>
    <property type="match status" value="1"/>
</dbReference>
<keyword evidence="9" id="KW-1185">Reference proteome</keyword>
<feature type="transmembrane region" description="Helical" evidence="6">
    <location>
        <begin position="140"/>
        <end position="161"/>
    </location>
</feature>
<dbReference type="PROSITE" id="PS50850">
    <property type="entry name" value="MFS"/>
    <property type="match status" value="1"/>
</dbReference>
<feature type="transmembrane region" description="Helical" evidence="6">
    <location>
        <begin position="364"/>
        <end position="387"/>
    </location>
</feature>
<comment type="subcellular location">
    <subcellularLocation>
        <location evidence="1">Cell membrane</location>
        <topology evidence="1">Multi-pass membrane protein</topology>
    </subcellularLocation>
</comment>
<feature type="transmembrane region" description="Helical" evidence="6">
    <location>
        <begin position="277"/>
        <end position="297"/>
    </location>
</feature>
<feature type="transmembrane region" description="Helical" evidence="6">
    <location>
        <begin position="167"/>
        <end position="190"/>
    </location>
</feature>
<feature type="transmembrane region" description="Helical" evidence="6">
    <location>
        <begin position="82"/>
        <end position="104"/>
    </location>
</feature>
<feature type="transmembrane region" description="Helical" evidence="6">
    <location>
        <begin position="303"/>
        <end position="321"/>
    </location>
</feature>
<sequence>MTGALPTSPWPATLLLVGAGIVSAVQVGKAPAALQAVQTALAMPLSQAAWLLSAFGVVGAMFGIAIGLVADRLGARRALIAGLLLQGVASAAGAMAQGPVLLITSRVVEGVGFLGAIVAAPALIAHIARGRGASGPLGAWSTFMPVGMALILFASPCLLLYGWRALWWVGSAAALVFACAVALHAPHVAAARDNASTAALLRQTLLARGPICLLLLFMLYAGAWFALFGLLPVVLQDGLAPSPARANALTALAIGAGAVGNLLGGALVAHGARPSSALAWAFGASAVLALVVATAPLGPAWRFGLVVVFAVISGIVPPALFAEAPSQAPHPNAVGATLGMMMQGNNLGLVAGPPAAAALTAAGGWPALGAGVAAAALAAVAVAWWLLPRTERSLEAPWSRISHDHR</sequence>
<dbReference type="GO" id="GO:0022857">
    <property type="term" value="F:transmembrane transporter activity"/>
    <property type="evidence" value="ECO:0007669"/>
    <property type="project" value="InterPro"/>
</dbReference>
<feature type="transmembrane region" description="Helical" evidence="6">
    <location>
        <begin position="48"/>
        <end position="70"/>
    </location>
</feature>
<evidence type="ECO:0000256" key="6">
    <source>
        <dbReference type="SAM" id="Phobius"/>
    </source>
</evidence>
<dbReference type="PANTHER" id="PTHR43124:SF3">
    <property type="entry name" value="CHLORAMPHENICOL EFFLUX PUMP RV0191"/>
    <property type="match status" value="1"/>
</dbReference>
<dbReference type="PANTHER" id="PTHR43124">
    <property type="entry name" value="PURINE EFFLUX PUMP PBUE"/>
    <property type="match status" value="1"/>
</dbReference>
<evidence type="ECO:0000313" key="8">
    <source>
        <dbReference type="EMBL" id="ROR39740.1"/>
    </source>
</evidence>
<evidence type="ECO:0000256" key="5">
    <source>
        <dbReference type="ARBA" id="ARBA00023136"/>
    </source>
</evidence>
<dbReference type="Proteomes" id="UP000271868">
    <property type="component" value="Unassembled WGS sequence"/>
</dbReference>
<feature type="transmembrane region" description="Helical" evidence="6">
    <location>
        <begin position="247"/>
        <end position="270"/>
    </location>
</feature>
<organism evidence="8 9">
    <name type="scientific">Diaphorobacter nitroreducens</name>
    <dbReference type="NCBI Taxonomy" id="164759"/>
    <lineage>
        <taxon>Bacteria</taxon>
        <taxon>Pseudomonadati</taxon>
        <taxon>Pseudomonadota</taxon>
        <taxon>Betaproteobacteria</taxon>
        <taxon>Burkholderiales</taxon>
        <taxon>Comamonadaceae</taxon>
        <taxon>Diaphorobacter</taxon>
    </lineage>
</organism>
<dbReference type="RefSeq" id="WP_123676726.1">
    <property type="nucleotide sequence ID" value="NZ_RJVL01000008.1"/>
</dbReference>
<dbReference type="EMBL" id="RJVL01000008">
    <property type="protein sequence ID" value="ROR39740.1"/>
    <property type="molecule type" value="Genomic_DNA"/>
</dbReference>
<keyword evidence="5 6" id="KW-0472">Membrane</keyword>
<accession>A0AAX1WR33</accession>
<dbReference type="GO" id="GO:0005886">
    <property type="term" value="C:plasma membrane"/>
    <property type="evidence" value="ECO:0007669"/>
    <property type="project" value="UniProtKB-SubCell"/>
</dbReference>
<gene>
    <name evidence="8" type="ORF">EDC60_3235</name>
</gene>
<evidence type="ECO:0000313" key="9">
    <source>
        <dbReference type="Proteomes" id="UP000271868"/>
    </source>
</evidence>
<dbReference type="AlphaFoldDB" id="A0AAX1WR33"/>
<dbReference type="InterPro" id="IPR020846">
    <property type="entry name" value="MFS_dom"/>
</dbReference>
<dbReference type="InterPro" id="IPR050189">
    <property type="entry name" value="MFS_Efflux_Transporters"/>
</dbReference>
<reference evidence="8 9" key="1">
    <citation type="submission" date="2018-11" db="EMBL/GenBank/DDBJ databases">
        <title>Genomic Encyclopedia of Type Strains, Phase IV (KMG-IV): sequencing the most valuable type-strain genomes for metagenomic binning, comparative biology and taxonomic classification.</title>
        <authorList>
            <person name="Goeker M."/>
        </authorList>
    </citation>
    <scope>NUCLEOTIDE SEQUENCE [LARGE SCALE GENOMIC DNA]</scope>
    <source>
        <strain evidence="8 9">DSM 15985</strain>
    </source>
</reference>
<comment type="caution">
    <text evidence="8">The sequence shown here is derived from an EMBL/GenBank/DDBJ whole genome shotgun (WGS) entry which is preliminary data.</text>
</comment>
<keyword evidence="2" id="KW-1003">Cell membrane</keyword>
<feature type="transmembrane region" description="Helical" evidence="6">
    <location>
        <begin position="110"/>
        <end position="128"/>
    </location>
</feature>
<protein>
    <submittedName>
        <fullName evidence="8">MFS family arabinose efflux permease</fullName>
    </submittedName>
</protein>
<evidence type="ECO:0000259" key="7">
    <source>
        <dbReference type="PROSITE" id="PS50850"/>
    </source>
</evidence>
<name>A0AAX1WR33_9BURK</name>
<evidence type="ECO:0000256" key="4">
    <source>
        <dbReference type="ARBA" id="ARBA00022989"/>
    </source>
</evidence>